<dbReference type="AlphaFoldDB" id="C0CWK0"/>
<accession>C0CWK0</accession>
<protein>
    <submittedName>
        <fullName evidence="1">Uncharacterized protein</fullName>
    </submittedName>
</protein>
<keyword evidence="2" id="KW-1185">Reference proteome</keyword>
<sequence>MTRRQNPWVIVFKKEDAGPGGILEIDSYQPRVFYKLNERGIVHCLK</sequence>
<proteinExistence type="predicted"/>
<evidence type="ECO:0000313" key="2">
    <source>
        <dbReference type="Proteomes" id="UP000004756"/>
    </source>
</evidence>
<gene>
    <name evidence="1" type="ORF">CLOSTASPAR_01366</name>
</gene>
<dbReference type="Proteomes" id="UP000004756">
    <property type="component" value="Unassembled WGS sequence"/>
</dbReference>
<evidence type="ECO:0000313" key="1">
    <source>
        <dbReference type="EMBL" id="EEG56520.1"/>
    </source>
</evidence>
<dbReference type="HOGENOM" id="CLU_3181855_0_0_9"/>
<dbReference type="EMBL" id="ACCJ01000059">
    <property type="protein sequence ID" value="EEG56520.1"/>
    <property type="molecule type" value="Genomic_DNA"/>
</dbReference>
<comment type="caution">
    <text evidence="1">The sequence shown here is derived from an EMBL/GenBank/DDBJ whole genome shotgun (WGS) entry which is preliminary data.</text>
</comment>
<name>C0CWK0_9FIRM</name>
<organism evidence="1 2">
    <name type="scientific">[Clostridium] asparagiforme DSM 15981</name>
    <dbReference type="NCBI Taxonomy" id="518636"/>
    <lineage>
        <taxon>Bacteria</taxon>
        <taxon>Bacillati</taxon>
        <taxon>Bacillota</taxon>
        <taxon>Clostridia</taxon>
        <taxon>Lachnospirales</taxon>
        <taxon>Lachnospiraceae</taxon>
        <taxon>Enterocloster</taxon>
    </lineage>
</organism>
<reference evidence="1 2" key="1">
    <citation type="submission" date="2009-02" db="EMBL/GenBank/DDBJ databases">
        <title>Draft genome sequence of Clostridium asparagiforme (DSM 15981).</title>
        <authorList>
            <person name="Sudarsanam P."/>
            <person name="Ley R."/>
            <person name="Guruge J."/>
            <person name="Turnbaugh P.J."/>
            <person name="Mahowald M."/>
            <person name="Liep D."/>
            <person name="Gordon J."/>
        </authorList>
    </citation>
    <scope>NUCLEOTIDE SEQUENCE [LARGE SCALE GENOMIC DNA]</scope>
    <source>
        <strain evidence="1 2">DSM 15981</strain>
    </source>
</reference>